<evidence type="ECO:0000256" key="7">
    <source>
        <dbReference type="ARBA" id="ARBA00023136"/>
    </source>
</evidence>
<evidence type="ECO:0000256" key="9">
    <source>
        <dbReference type="RuleBase" id="RU369079"/>
    </source>
</evidence>
<dbReference type="InterPro" id="IPR055348">
    <property type="entry name" value="DctQ"/>
</dbReference>
<evidence type="ECO:0000256" key="8">
    <source>
        <dbReference type="ARBA" id="ARBA00038436"/>
    </source>
</evidence>
<keyword evidence="2 9" id="KW-0813">Transport</keyword>
<comment type="subunit">
    <text evidence="9">The complex comprises the extracytoplasmic solute receptor protein and the two transmembrane proteins.</text>
</comment>
<evidence type="ECO:0000256" key="4">
    <source>
        <dbReference type="ARBA" id="ARBA00022519"/>
    </source>
</evidence>
<gene>
    <name evidence="11" type="ORF">NF348_11085</name>
</gene>
<reference evidence="11" key="1">
    <citation type="submission" date="2022-06" db="EMBL/GenBank/DDBJ databases">
        <title>Devosia sp. XJ19-45 genome assembly.</title>
        <authorList>
            <person name="Li B."/>
            <person name="Cai M."/>
            <person name="Nie G."/>
            <person name="Li W."/>
        </authorList>
    </citation>
    <scope>NUCLEOTIDE SEQUENCE</scope>
    <source>
        <strain evidence="11">XJ19-45</strain>
    </source>
</reference>
<comment type="function">
    <text evidence="9">Part of the tripartite ATP-independent periplasmic (TRAP) transport system.</text>
</comment>
<dbReference type="PANTHER" id="PTHR35011">
    <property type="entry name" value="2,3-DIKETO-L-GULONATE TRAP TRANSPORTER SMALL PERMEASE PROTEIN YIAM"/>
    <property type="match status" value="1"/>
</dbReference>
<comment type="similarity">
    <text evidence="8 9">Belongs to the TRAP transporter small permease family.</text>
</comment>
<dbReference type="GO" id="GO:0015740">
    <property type="term" value="P:C4-dicarboxylate transport"/>
    <property type="evidence" value="ECO:0007669"/>
    <property type="project" value="TreeGrafter"/>
</dbReference>
<organism evidence="11 12">
    <name type="scientific">Devosia ureilytica</name>
    <dbReference type="NCBI Taxonomy" id="2952754"/>
    <lineage>
        <taxon>Bacteria</taxon>
        <taxon>Pseudomonadati</taxon>
        <taxon>Pseudomonadota</taxon>
        <taxon>Alphaproteobacteria</taxon>
        <taxon>Hyphomicrobiales</taxon>
        <taxon>Devosiaceae</taxon>
        <taxon>Devosia</taxon>
    </lineage>
</organism>
<dbReference type="PANTHER" id="PTHR35011:SF11">
    <property type="entry name" value="TRAP TRANSPORTER SMALL PERMEASE PROTEIN"/>
    <property type="match status" value="1"/>
</dbReference>
<keyword evidence="7 9" id="KW-0472">Membrane</keyword>
<accession>A0A9Q4ANV7</accession>
<name>A0A9Q4ANV7_9HYPH</name>
<protein>
    <recommendedName>
        <fullName evidence="9">TRAP transporter small permease protein</fullName>
    </recommendedName>
</protein>
<comment type="subcellular location">
    <subcellularLocation>
        <location evidence="1 9">Cell inner membrane</location>
        <topology evidence="1 9">Multi-pass membrane protein</topology>
    </subcellularLocation>
</comment>
<keyword evidence="3" id="KW-1003">Cell membrane</keyword>
<evidence type="ECO:0000256" key="6">
    <source>
        <dbReference type="ARBA" id="ARBA00022989"/>
    </source>
</evidence>
<dbReference type="InterPro" id="IPR007387">
    <property type="entry name" value="TRAP_DctQ"/>
</dbReference>
<sequence>MKNGLLAASRVLSAISTLALWLAGTGLVVMTVLVAYQVYMRYVVNASPSWTEGASIMIMSWFIFLGAAVGVREKFHMGFDVLLYVMPPVAKPWLRSISDIAIFAFAFGMVWYGSELAIRGASVRIPVIGLPQTFTYLPIVVSGVLICLFVLERMALRLAGEPVDADSVEPTVNEA</sequence>
<dbReference type="Pfam" id="PF04290">
    <property type="entry name" value="DctQ"/>
    <property type="match status" value="1"/>
</dbReference>
<feature type="domain" description="Tripartite ATP-independent periplasmic transporters DctQ component" evidence="10">
    <location>
        <begin position="30"/>
        <end position="158"/>
    </location>
</feature>
<keyword evidence="5 9" id="KW-0812">Transmembrane</keyword>
<evidence type="ECO:0000256" key="5">
    <source>
        <dbReference type="ARBA" id="ARBA00022692"/>
    </source>
</evidence>
<feature type="transmembrane region" description="Helical" evidence="9">
    <location>
        <begin position="133"/>
        <end position="151"/>
    </location>
</feature>
<dbReference type="EMBL" id="JAMWDU010000003">
    <property type="protein sequence ID" value="MCP8887653.1"/>
    <property type="molecule type" value="Genomic_DNA"/>
</dbReference>
<evidence type="ECO:0000256" key="2">
    <source>
        <dbReference type="ARBA" id="ARBA00022448"/>
    </source>
</evidence>
<evidence type="ECO:0000256" key="1">
    <source>
        <dbReference type="ARBA" id="ARBA00004429"/>
    </source>
</evidence>
<keyword evidence="12" id="KW-1185">Reference proteome</keyword>
<feature type="transmembrane region" description="Helical" evidence="9">
    <location>
        <begin position="50"/>
        <end position="71"/>
    </location>
</feature>
<evidence type="ECO:0000259" key="10">
    <source>
        <dbReference type="Pfam" id="PF04290"/>
    </source>
</evidence>
<dbReference type="AlphaFoldDB" id="A0A9Q4ANV7"/>
<dbReference type="RefSeq" id="WP_254674719.1">
    <property type="nucleotide sequence ID" value="NZ_JAMWDU010000003.1"/>
</dbReference>
<feature type="transmembrane region" description="Helical" evidence="9">
    <location>
        <begin position="92"/>
        <end position="113"/>
    </location>
</feature>
<feature type="transmembrane region" description="Helical" evidence="9">
    <location>
        <begin position="12"/>
        <end position="38"/>
    </location>
</feature>
<comment type="caution">
    <text evidence="11">The sequence shown here is derived from an EMBL/GenBank/DDBJ whole genome shotgun (WGS) entry which is preliminary data.</text>
</comment>
<dbReference type="Proteomes" id="UP001060275">
    <property type="component" value="Unassembled WGS sequence"/>
</dbReference>
<proteinExistence type="inferred from homology"/>
<evidence type="ECO:0000313" key="12">
    <source>
        <dbReference type="Proteomes" id="UP001060275"/>
    </source>
</evidence>
<keyword evidence="4 9" id="KW-0997">Cell inner membrane</keyword>
<dbReference type="GO" id="GO:0005886">
    <property type="term" value="C:plasma membrane"/>
    <property type="evidence" value="ECO:0007669"/>
    <property type="project" value="UniProtKB-SubCell"/>
</dbReference>
<keyword evidence="6 9" id="KW-1133">Transmembrane helix</keyword>
<evidence type="ECO:0000313" key="11">
    <source>
        <dbReference type="EMBL" id="MCP8887653.1"/>
    </source>
</evidence>
<evidence type="ECO:0000256" key="3">
    <source>
        <dbReference type="ARBA" id="ARBA00022475"/>
    </source>
</evidence>
<dbReference type="GO" id="GO:0022857">
    <property type="term" value="F:transmembrane transporter activity"/>
    <property type="evidence" value="ECO:0007669"/>
    <property type="project" value="UniProtKB-UniRule"/>
</dbReference>